<keyword evidence="4 5" id="KW-0480">Metal-thiolate cluster</keyword>
<gene>
    <name evidence="7" type="ORF">E5676_scaffold352G001700</name>
    <name evidence="6" type="ORF">E6C27_scaffold236G004380</name>
</gene>
<name>A0A5D3DP05_CUCMM</name>
<dbReference type="Proteomes" id="UP000321947">
    <property type="component" value="Unassembled WGS sequence"/>
</dbReference>
<evidence type="ECO:0000313" key="8">
    <source>
        <dbReference type="Proteomes" id="UP000321393"/>
    </source>
</evidence>
<dbReference type="Pfam" id="PF01439">
    <property type="entry name" value="Metallothio_2"/>
    <property type="match status" value="1"/>
</dbReference>
<organism evidence="7 9">
    <name type="scientific">Cucumis melo var. makuwa</name>
    <name type="common">Oriental melon</name>
    <dbReference type="NCBI Taxonomy" id="1194695"/>
    <lineage>
        <taxon>Eukaryota</taxon>
        <taxon>Viridiplantae</taxon>
        <taxon>Streptophyta</taxon>
        <taxon>Embryophyta</taxon>
        <taxon>Tracheophyta</taxon>
        <taxon>Spermatophyta</taxon>
        <taxon>Magnoliopsida</taxon>
        <taxon>eudicotyledons</taxon>
        <taxon>Gunneridae</taxon>
        <taxon>Pentapetalae</taxon>
        <taxon>rosids</taxon>
        <taxon>fabids</taxon>
        <taxon>Cucurbitales</taxon>
        <taxon>Cucurbitaceae</taxon>
        <taxon>Benincaseae</taxon>
        <taxon>Cucumis</taxon>
    </lineage>
</organism>
<comment type="function">
    <text evidence="1 5">Metallothioneins have a high content of cysteine residues that bind various heavy metals.</text>
</comment>
<evidence type="ECO:0000256" key="3">
    <source>
        <dbReference type="ARBA" id="ARBA00022723"/>
    </source>
</evidence>
<dbReference type="EMBL" id="SSTD01003829">
    <property type="protein sequence ID" value="TYK25049.1"/>
    <property type="molecule type" value="Genomic_DNA"/>
</dbReference>
<comment type="caution">
    <text evidence="7">The sequence shown here is derived from an EMBL/GenBank/DDBJ whole genome shotgun (WGS) entry which is preliminary data.</text>
</comment>
<proteinExistence type="inferred from homology"/>
<dbReference type="PANTHER" id="PTHR33543:SF33">
    <property type="entry name" value="METALLOTHIONEIN-LIKE PROTEIN 2B"/>
    <property type="match status" value="1"/>
</dbReference>
<accession>A0A5D3DP05</accession>
<protein>
    <recommendedName>
        <fullName evidence="5">Metallothionein-like protein</fullName>
    </recommendedName>
</protein>
<dbReference type="Proteomes" id="UP000321393">
    <property type="component" value="Unassembled WGS sequence"/>
</dbReference>
<reference evidence="8 9" key="1">
    <citation type="submission" date="2019-08" db="EMBL/GenBank/DDBJ databases">
        <title>Draft genome sequences of two oriental melons (Cucumis melo L. var makuwa).</title>
        <authorList>
            <person name="Kwon S.-Y."/>
        </authorList>
    </citation>
    <scope>NUCLEOTIDE SEQUENCE [LARGE SCALE GENOMIC DNA]</scope>
    <source>
        <strain evidence="9">cv. Chang Bougi</strain>
        <strain evidence="8">cv. SW 3</strain>
        <tissue evidence="7">Leaf</tissue>
    </source>
</reference>
<dbReference type="InterPro" id="IPR000347">
    <property type="entry name" value="Metalthion_15p"/>
</dbReference>
<dbReference type="OrthoDB" id="1111048at2759"/>
<sequence length="82" mass="8364">MSCCGGNCGCGSACKCGNGCGGCKSFPDLSFSETTATIETFVVGFAPQKMSYEVAEMGAENGCKCGDNCTCDPCTLSIVAFR</sequence>
<evidence type="ECO:0000256" key="1">
    <source>
        <dbReference type="ARBA" id="ARBA00002568"/>
    </source>
</evidence>
<evidence type="ECO:0000313" key="7">
    <source>
        <dbReference type="EMBL" id="TYK25049.1"/>
    </source>
</evidence>
<dbReference type="STRING" id="1194695.A0A5D3DP05"/>
<keyword evidence="3 5" id="KW-0479">Metal-binding</keyword>
<dbReference type="GO" id="GO:0046872">
    <property type="term" value="F:metal ion binding"/>
    <property type="evidence" value="ECO:0007669"/>
    <property type="project" value="UniProtKB-UniRule"/>
</dbReference>
<evidence type="ECO:0000256" key="2">
    <source>
        <dbReference type="ARBA" id="ARBA00005802"/>
    </source>
</evidence>
<dbReference type="EMBL" id="SSTE01014973">
    <property type="protein sequence ID" value="KAA0044088.1"/>
    <property type="molecule type" value="Genomic_DNA"/>
</dbReference>
<evidence type="ECO:0000313" key="9">
    <source>
        <dbReference type="Proteomes" id="UP000321947"/>
    </source>
</evidence>
<comment type="similarity">
    <text evidence="2 5">Belongs to the metallothionein superfamily. Type 15 family.</text>
</comment>
<evidence type="ECO:0000256" key="4">
    <source>
        <dbReference type="ARBA" id="ARBA00022851"/>
    </source>
</evidence>
<dbReference type="PANTHER" id="PTHR33543">
    <property type="entry name" value="METALLOTHIONEIN-LIKE PROTEIN 2A"/>
    <property type="match status" value="1"/>
</dbReference>
<evidence type="ECO:0000256" key="5">
    <source>
        <dbReference type="RuleBase" id="RU369052"/>
    </source>
</evidence>
<evidence type="ECO:0000313" key="6">
    <source>
        <dbReference type="EMBL" id="KAA0044088.1"/>
    </source>
</evidence>
<dbReference type="AlphaFoldDB" id="A0A5D3DP05"/>